<dbReference type="Proteomes" id="UP000191153">
    <property type="component" value="Unassembled WGS sequence"/>
</dbReference>
<dbReference type="EMBL" id="FUWX01000004">
    <property type="protein sequence ID" value="SJZ34928.1"/>
    <property type="molecule type" value="Genomic_DNA"/>
</dbReference>
<keyword evidence="3" id="KW-1185">Reference proteome</keyword>
<reference evidence="2 3" key="1">
    <citation type="submission" date="2017-02" db="EMBL/GenBank/DDBJ databases">
        <authorList>
            <person name="Peterson S.W."/>
        </authorList>
    </citation>
    <scope>NUCLEOTIDE SEQUENCE [LARGE SCALE GENOMIC DNA]</scope>
    <source>
        <strain evidence="2 3">ATCC 700028</strain>
    </source>
</reference>
<keyword evidence="1" id="KW-1133">Transmembrane helix</keyword>
<dbReference type="OrthoDB" id="82068at2"/>
<keyword evidence="1" id="KW-0472">Membrane</keyword>
<evidence type="ECO:0000313" key="3">
    <source>
        <dbReference type="Proteomes" id="UP000191153"/>
    </source>
</evidence>
<evidence type="ECO:0000313" key="2">
    <source>
        <dbReference type="EMBL" id="SJZ34928.1"/>
    </source>
</evidence>
<evidence type="ECO:0000256" key="1">
    <source>
        <dbReference type="SAM" id="Phobius"/>
    </source>
</evidence>
<gene>
    <name evidence="2" type="ORF">SAMN02745174_00168</name>
</gene>
<sequence>MEFFKKHKKLIAIIIPLFILWGIYYNVKNNLPIVVEKILKIALGPEISSTSITFPKFGEIDIKNAKLVDKGKLIVDAPEIKILYSKKSLKDFSLEAIDVYNPYVVIERKDADLNIADAFSSDKKDNKDDKKAGTNVPIGIIRVFNGDVLYRDLSYSRPIEKLVHNIDGYVSFNKKLGIKLEYSGDIEKKQYFKYSFNNYKKEYSMNIFLKDVNLDDKLLQFAYDDKDLENVKGIVNLDLTIDSDGLYGKGDFSNGGVTYKDLDYRVTNIDGKVAFLGDKIDLKSTYDIFGSKGKFNVNYSEEKGVDVDFILNNLKYSDLEKYKLLRELKLPLNFLKFKNVLINLNYNKKKEFSVNIDFNCDPLKFTGGKVQNIKGKFIYKNDKIYLNGINFNVIYKNKFIDYNRTFILNSELIPKDEGLDFIVDSQLGKFKGEFSKEKQKVKIYSQNKNVFQMDLKSGNINIEKLRLKNFIENYSLNISGEKIKNDINIKNLELRDEDSEILGSGFYNLENKNYEIDYIGKNINSERLKFLKNINFSGNTFGKIKGEKDKFILENQLEDFSGSFEEIKIKNLRTYTLIKNEEKLLGDFQGTIEKISYGKYHLDGIRFGGQYKNKIISIVNLNNQILSLKGNVNLNTMDVNGQYSLNNITEEKFNLKNIKFNLKNVDGNISGKINNPTVTLGLKNGEIYTNSGKNINLYGNLLLKDKVIKTDKFYINESFIEGKYNLENKIGDWKIQLFEENLPKYFSKELINFRVLGRIVGKIDNTHIKTYGMVTIDSGFYKENKLPKIKSEIQYESKNYSDGNIKFKYINIYNDEMKKLLNITGLINLKENKLDFILNKQKLDLKDIEEYTKSKEIKGSINLQGELKGPFDKIKYKAYIKDGKIQVGDIIFDKLETFISGDKENLKLNYFKFNYLGNFLTSSGDFNIDNKKYNFTLKSNKIDLSFLEIFLKKYHLGKINGIANLNLTLTENSNKGYLEINNFNLTNEKYGVYLSNLNIKGELAGKFLKLSKFEGSLNKGKVSAEGYLTIPSINKIETDPDIWTNLDYYIGLKLDKVHYKYEDYFDLTLSTNLKTRENKLYGDITINNGLVKGIPYGNKSLIKIIWEFIYDKTKALITKSKDLGKDFEIKSEIETKLQLDIGFNIEKGIKLDIDQLNPVVQGVQGTIFGSGFLRGKDNKLNLTGEVDWKNGQFTLGNNQFDISRALVLFSNKEEYIPDVNPTIIFEANTLTDTGRIEVSVLGTLKNLTMNVRSNQGVSSSNLSALITGNNIQSETTATAFIMKSIIDSQISDMLLRPISTTVKDVFHISKFRLVSNIVNLNNNQDDNNDKGNNFGFGAYLEAENPIYKQEYFWIAKVAVAQSTQESARDKENNQATVNDYDLKVERRFPSGWSWGIGVAQLPRDSTITEERTGKLNYYIDFKFERKYNSLVDIFKRE</sequence>
<proteinExistence type="predicted"/>
<name>A0A1T4JXS3_9FUSO</name>
<keyword evidence="1" id="KW-0812">Transmembrane</keyword>
<dbReference type="STRING" id="180163.SAMN02745174_00168"/>
<accession>A0A1T4JXS3</accession>
<protein>
    <submittedName>
        <fullName evidence="2">Uncharacterized protein</fullName>
    </submittedName>
</protein>
<feature type="transmembrane region" description="Helical" evidence="1">
    <location>
        <begin position="10"/>
        <end position="27"/>
    </location>
</feature>
<organism evidence="2 3">
    <name type="scientific">Cetobacterium ceti</name>
    <dbReference type="NCBI Taxonomy" id="180163"/>
    <lineage>
        <taxon>Bacteria</taxon>
        <taxon>Fusobacteriati</taxon>
        <taxon>Fusobacteriota</taxon>
        <taxon>Fusobacteriia</taxon>
        <taxon>Fusobacteriales</taxon>
        <taxon>Fusobacteriaceae</taxon>
        <taxon>Cetobacterium</taxon>
    </lineage>
</organism>
<dbReference type="RefSeq" id="WP_078692716.1">
    <property type="nucleotide sequence ID" value="NZ_FUWX01000004.1"/>
</dbReference>